<proteinExistence type="predicted"/>
<reference evidence="1 2" key="1">
    <citation type="journal article" date="2019" name="Sci. Rep.">
        <title>Orb-weaving spider Araneus ventricosus genome elucidates the spidroin gene catalogue.</title>
        <authorList>
            <person name="Kono N."/>
            <person name="Nakamura H."/>
            <person name="Ohtoshi R."/>
            <person name="Moran D.A.P."/>
            <person name="Shinohara A."/>
            <person name="Yoshida Y."/>
            <person name="Fujiwara M."/>
            <person name="Mori M."/>
            <person name="Tomita M."/>
            <person name="Arakawa K."/>
        </authorList>
    </citation>
    <scope>NUCLEOTIDE SEQUENCE [LARGE SCALE GENOMIC DNA]</scope>
</reference>
<name>A0A4Y2J9L9_ARAVE</name>
<sequence>MKPFSDLSGHGYGGKRRRSVLYLVRAVLGYSDLQLLADDGGFTREVMKRKKGSLYNALSAQLTSLLARTAEETIMSFPMDQHTYRSASNSLLARTADRTRKTFALQGDPSRSTHPVIQALSLYSLPRQGVTSHGSSSTFKLIFSPNGNIEKIPAPLKSHNSSPNLSPRSGVQTWLLSVISYLLL</sequence>
<evidence type="ECO:0000313" key="1">
    <source>
        <dbReference type="EMBL" id="GBM86750.1"/>
    </source>
</evidence>
<gene>
    <name evidence="1" type="ORF">AVEN_198517_1</name>
</gene>
<comment type="caution">
    <text evidence="1">The sequence shown here is derived from an EMBL/GenBank/DDBJ whole genome shotgun (WGS) entry which is preliminary data.</text>
</comment>
<evidence type="ECO:0000313" key="2">
    <source>
        <dbReference type="Proteomes" id="UP000499080"/>
    </source>
</evidence>
<keyword evidence="2" id="KW-1185">Reference proteome</keyword>
<dbReference type="AlphaFoldDB" id="A0A4Y2J9L9"/>
<organism evidence="1 2">
    <name type="scientific">Araneus ventricosus</name>
    <name type="common">Orbweaver spider</name>
    <name type="synonym">Epeira ventricosa</name>
    <dbReference type="NCBI Taxonomy" id="182803"/>
    <lineage>
        <taxon>Eukaryota</taxon>
        <taxon>Metazoa</taxon>
        <taxon>Ecdysozoa</taxon>
        <taxon>Arthropoda</taxon>
        <taxon>Chelicerata</taxon>
        <taxon>Arachnida</taxon>
        <taxon>Araneae</taxon>
        <taxon>Araneomorphae</taxon>
        <taxon>Entelegynae</taxon>
        <taxon>Araneoidea</taxon>
        <taxon>Araneidae</taxon>
        <taxon>Araneus</taxon>
    </lineage>
</organism>
<protein>
    <submittedName>
        <fullName evidence="1">Uncharacterized protein</fullName>
    </submittedName>
</protein>
<accession>A0A4Y2J9L9</accession>
<dbReference type="Proteomes" id="UP000499080">
    <property type="component" value="Unassembled WGS sequence"/>
</dbReference>
<dbReference type="EMBL" id="BGPR01003336">
    <property type="protein sequence ID" value="GBM86750.1"/>
    <property type="molecule type" value="Genomic_DNA"/>
</dbReference>